<dbReference type="EMBL" id="LJIJ01003710">
    <property type="protein sequence ID" value="ODM88356.1"/>
    <property type="molecule type" value="Genomic_DNA"/>
</dbReference>
<protein>
    <submittedName>
        <fullName evidence="3">Paramyosin</fullName>
    </submittedName>
</protein>
<feature type="region of interest" description="Disordered" evidence="2">
    <location>
        <begin position="150"/>
        <end position="193"/>
    </location>
</feature>
<feature type="coiled-coil region" evidence="1">
    <location>
        <begin position="57"/>
        <end position="84"/>
    </location>
</feature>
<organism evidence="3 4">
    <name type="scientific">Orchesella cincta</name>
    <name type="common">Springtail</name>
    <name type="synonym">Podura cincta</name>
    <dbReference type="NCBI Taxonomy" id="48709"/>
    <lineage>
        <taxon>Eukaryota</taxon>
        <taxon>Metazoa</taxon>
        <taxon>Ecdysozoa</taxon>
        <taxon>Arthropoda</taxon>
        <taxon>Hexapoda</taxon>
        <taxon>Collembola</taxon>
        <taxon>Entomobryomorpha</taxon>
        <taxon>Entomobryoidea</taxon>
        <taxon>Orchesellidae</taxon>
        <taxon>Orchesellinae</taxon>
        <taxon>Orchesella</taxon>
    </lineage>
</organism>
<dbReference type="AlphaFoldDB" id="A0A1D2M5V8"/>
<accession>A0A1D2M5V8</accession>
<gene>
    <name evidence="3" type="ORF">Ocin01_18326</name>
</gene>
<feature type="compositionally biased region" description="Basic and acidic residues" evidence="2">
    <location>
        <begin position="150"/>
        <end position="159"/>
    </location>
</feature>
<evidence type="ECO:0000256" key="1">
    <source>
        <dbReference type="SAM" id="Coils"/>
    </source>
</evidence>
<evidence type="ECO:0000313" key="3">
    <source>
        <dbReference type="EMBL" id="ODM88356.1"/>
    </source>
</evidence>
<feature type="compositionally biased region" description="Low complexity" evidence="2">
    <location>
        <begin position="170"/>
        <end position="184"/>
    </location>
</feature>
<reference evidence="3 4" key="1">
    <citation type="journal article" date="2016" name="Genome Biol. Evol.">
        <title>Gene Family Evolution Reflects Adaptation to Soil Environmental Stressors in the Genome of the Collembolan Orchesella cincta.</title>
        <authorList>
            <person name="Faddeeva-Vakhrusheva A."/>
            <person name="Derks M.F."/>
            <person name="Anvar S.Y."/>
            <person name="Agamennone V."/>
            <person name="Suring W."/>
            <person name="Smit S."/>
            <person name="van Straalen N.M."/>
            <person name="Roelofs D."/>
        </authorList>
    </citation>
    <scope>NUCLEOTIDE SEQUENCE [LARGE SCALE GENOMIC DNA]</scope>
    <source>
        <tissue evidence="3">Mixed pool</tissue>
    </source>
</reference>
<comment type="caution">
    <text evidence="3">The sequence shown here is derived from an EMBL/GenBank/DDBJ whole genome shotgun (WGS) entry which is preliminary data.</text>
</comment>
<evidence type="ECO:0000256" key="2">
    <source>
        <dbReference type="SAM" id="MobiDB-lite"/>
    </source>
</evidence>
<sequence>MFPVSVFSSEELKGACPLCWKNASLNTDALRIYPTTDEDGDRMAQQVKELECVTVDNQKLVVDMEQLRQQLEQERAAHERLRLQHAATALQLNNMREDDEIQSAIKKSFKSGLQKSERERKEALQKLAKMELKDLDSRKRIEQLEKEVEKYKREADRAKRNAIPRRYAVSSDSSDNEYSSQQNSLSYFTSQIP</sequence>
<name>A0A1D2M5V8_ORCCI</name>
<dbReference type="Proteomes" id="UP000094527">
    <property type="component" value="Unassembled WGS sequence"/>
</dbReference>
<proteinExistence type="predicted"/>
<evidence type="ECO:0000313" key="4">
    <source>
        <dbReference type="Proteomes" id="UP000094527"/>
    </source>
</evidence>
<keyword evidence="4" id="KW-1185">Reference proteome</keyword>
<keyword evidence="1" id="KW-0175">Coiled coil</keyword>